<evidence type="ECO:0000313" key="2">
    <source>
        <dbReference type="EMBL" id="MCJ2544369.1"/>
    </source>
</evidence>
<dbReference type="Pfam" id="PF04755">
    <property type="entry name" value="PAP_fibrillin"/>
    <property type="match status" value="1"/>
</dbReference>
<dbReference type="PANTHER" id="PTHR31906">
    <property type="entry name" value="PLASTID-LIPID-ASSOCIATED PROTEIN 4, CHLOROPLASTIC-RELATED"/>
    <property type="match status" value="1"/>
</dbReference>
<evidence type="ECO:0000259" key="1">
    <source>
        <dbReference type="Pfam" id="PF04755"/>
    </source>
</evidence>
<dbReference type="Proteomes" id="UP000830835">
    <property type="component" value="Unassembled WGS sequence"/>
</dbReference>
<organism evidence="2 3">
    <name type="scientific">Thermostichus vulcanus str. 'Rupite'</name>
    <dbReference type="NCBI Taxonomy" id="2813851"/>
    <lineage>
        <taxon>Bacteria</taxon>
        <taxon>Bacillati</taxon>
        <taxon>Cyanobacteriota</taxon>
        <taxon>Cyanophyceae</taxon>
        <taxon>Thermostichales</taxon>
        <taxon>Thermostichaceae</taxon>
        <taxon>Thermostichus</taxon>
    </lineage>
</organism>
<name>A0ABT0CF07_THEVL</name>
<sequence length="207" mass="23200">MPEALAQQKFDLLRTLEATDRGRHVLPDQKSEILAKIAALEARNPTPYPTAAPTLLEGNWLTLFTTSADLLRLANSLPLVTTGEIYQCIRTQTQQVFNVAEVQGSGWLGAWVPRGVFAVSARFKPASEQRVQVVFERFVLGSQALMNYEIESFLYLLEHAPGRIPALKIDIRRREQSGWLDITYLDEDLRIGRGSEGSLFVLQKVSS</sequence>
<comment type="caution">
    <text evidence="2">The sequence shown here is derived from an EMBL/GenBank/DDBJ whole genome shotgun (WGS) entry which is preliminary data.</text>
</comment>
<accession>A0ABT0CF07</accession>
<reference evidence="2" key="1">
    <citation type="submission" date="2021-02" db="EMBL/GenBank/DDBJ databases">
        <title>The CRISPR/cas machinery reduction and long-range gene transfer in the hot spring cyanobacterium Synechococcus.</title>
        <authorList>
            <person name="Dvorak P."/>
            <person name="Jahodarova E."/>
            <person name="Hasler P."/>
            <person name="Poulickova A."/>
        </authorList>
    </citation>
    <scope>NUCLEOTIDE SEQUENCE</scope>
    <source>
        <strain evidence="2">Rupite</strain>
    </source>
</reference>
<dbReference type="InterPro" id="IPR006843">
    <property type="entry name" value="PAP/fibrillin_dom"/>
</dbReference>
<dbReference type="EMBL" id="JAFIRA010000060">
    <property type="protein sequence ID" value="MCJ2544369.1"/>
    <property type="molecule type" value="Genomic_DNA"/>
</dbReference>
<dbReference type="RefSeq" id="WP_244352874.1">
    <property type="nucleotide sequence ID" value="NZ_JAFIRA010000060.1"/>
</dbReference>
<proteinExistence type="predicted"/>
<gene>
    <name evidence="2" type="ORF">JX360_15895</name>
</gene>
<dbReference type="InterPro" id="IPR039633">
    <property type="entry name" value="PAP"/>
</dbReference>
<keyword evidence="3" id="KW-1185">Reference proteome</keyword>
<feature type="domain" description="Plastid lipid-associated protein/fibrillin conserved" evidence="1">
    <location>
        <begin position="8"/>
        <end position="203"/>
    </location>
</feature>
<protein>
    <submittedName>
        <fullName evidence="2">PAP/fibrillin family protein</fullName>
    </submittedName>
</protein>
<evidence type="ECO:0000313" key="3">
    <source>
        <dbReference type="Proteomes" id="UP000830835"/>
    </source>
</evidence>